<dbReference type="AlphaFoldDB" id="A0A4D4MHY0"/>
<evidence type="ECO:0000313" key="1">
    <source>
        <dbReference type="EMBL" id="GDY68761.1"/>
    </source>
</evidence>
<dbReference type="EMBL" id="BJHY01000001">
    <property type="protein sequence ID" value="GDY70857.1"/>
    <property type="molecule type" value="Genomic_DNA"/>
</dbReference>
<accession>A0A4D4MHY0</accession>
<comment type="caution">
    <text evidence="2">The sequence shown here is derived from an EMBL/GenBank/DDBJ whole genome shotgun (WGS) entry which is preliminary data.</text>
</comment>
<evidence type="ECO:0000313" key="4">
    <source>
        <dbReference type="Proteomes" id="UP000302139"/>
    </source>
</evidence>
<dbReference type="EMBL" id="BJHX01000001">
    <property type="protein sequence ID" value="GDY68761.1"/>
    <property type="molecule type" value="Genomic_DNA"/>
</dbReference>
<evidence type="ECO:0000313" key="2">
    <source>
        <dbReference type="EMBL" id="GDY70857.1"/>
    </source>
</evidence>
<evidence type="ECO:0000313" key="3">
    <source>
        <dbReference type="Proteomes" id="UP000299211"/>
    </source>
</evidence>
<dbReference type="Proteomes" id="UP000302139">
    <property type="component" value="Unassembled WGS sequence"/>
</dbReference>
<reference evidence="1 4" key="2">
    <citation type="submission" date="2019-04" db="EMBL/GenBank/DDBJ databases">
        <title>Draft genome sequences of Streptomyces avermitilis NBRC 14893.</title>
        <authorList>
            <person name="Komaki H."/>
            <person name="Tamura T."/>
            <person name="Hosoyama A."/>
        </authorList>
    </citation>
    <scope>NUCLEOTIDE SEQUENCE [LARGE SCALE GENOMIC DNA]</scope>
    <source>
        <strain evidence="1 4">NBRC 14893</strain>
    </source>
</reference>
<name>A0A4D4MHY0_STRAX</name>
<protein>
    <submittedName>
        <fullName evidence="2">Uncharacterized protein</fullName>
    </submittedName>
</protein>
<proteinExistence type="predicted"/>
<dbReference type="Proteomes" id="UP000299211">
    <property type="component" value="Unassembled WGS sequence"/>
</dbReference>
<organism evidence="2 3">
    <name type="scientific">Streptomyces avermitilis</name>
    <dbReference type="NCBI Taxonomy" id="33903"/>
    <lineage>
        <taxon>Bacteria</taxon>
        <taxon>Bacillati</taxon>
        <taxon>Actinomycetota</taxon>
        <taxon>Actinomycetes</taxon>
        <taxon>Kitasatosporales</taxon>
        <taxon>Streptomycetaceae</taxon>
        <taxon>Streptomyces</taxon>
    </lineage>
</organism>
<reference evidence="2 3" key="1">
    <citation type="submission" date="2019-04" db="EMBL/GenBank/DDBJ databases">
        <title>Draft genome sequences of Streptomyces avermitilis ATCC 31267.</title>
        <authorList>
            <person name="Komaki H."/>
            <person name="Tamura T."/>
            <person name="Hosoyama A."/>
        </authorList>
    </citation>
    <scope>NUCLEOTIDE SEQUENCE [LARGE SCALE GENOMIC DNA]</scope>
    <source>
        <strain evidence="2 3">ATCC 31267</strain>
    </source>
</reference>
<gene>
    <name evidence="1" type="ORF">SAV14893_081540</name>
    <name evidence="2" type="ORF">SAV31267_003420</name>
</gene>
<sequence length="71" mass="7966">MADVSFGAMCRRLPSVLKQTARRAWSIDRRAVLLLVCCQLAIGVRADLQLASLETPQEKWLMIFFTSPTQG</sequence>